<sequence>MADNDDYDDISVEEMDAIDAEVMRGKSLHRPAIHTLPELMIRLALMPAHVARLRRDRTTSMVIEAL</sequence>
<proteinExistence type="predicted"/>
<reference evidence="1 2" key="1">
    <citation type="submission" date="2016-03" db="EMBL/GenBank/DDBJ databases">
        <title>Genome sequencing of Devosia sp. S37.</title>
        <authorList>
            <person name="Mohd Nor M."/>
        </authorList>
    </citation>
    <scope>NUCLEOTIDE SEQUENCE [LARGE SCALE GENOMIC DNA]</scope>
    <source>
        <strain evidence="1 2">S37</strain>
    </source>
</reference>
<accession>A0A178HW02</accession>
<comment type="caution">
    <text evidence="1">The sequence shown here is derived from an EMBL/GenBank/DDBJ whole genome shotgun (WGS) entry which is preliminary data.</text>
</comment>
<evidence type="ECO:0000313" key="2">
    <source>
        <dbReference type="Proteomes" id="UP000078389"/>
    </source>
</evidence>
<name>A0A178HW02_9HYPH</name>
<dbReference type="AlphaFoldDB" id="A0A178HW02"/>
<organism evidence="1 2">
    <name type="scientific">Devosia elaeis</name>
    <dbReference type="NCBI Taxonomy" id="1770058"/>
    <lineage>
        <taxon>Bacteria</taxon>
        <taxon>Pseudomonadati</taxon>
        <taxon>Pseudomonadota</taxon>
        <taxon>Alphaproteobacteria</taxon>
        <taxon>Hyphomicrobiales</taxon>
        <taxon>Devosiaceae</taxon>
        <taxon>Devosia</taxon>
    </lineage>
</organism>
<gene>
    <name evidence="1" type="ORF">A3840_13140</name>
</gene>
<evidence type="ECO:0000313" key="1">
    <source>
        <dbReference type="EMBL" id="OAM76178.1"/>
    </source>
</evidence>
<dbReference type="RefSeq" id="WP_067457521.1">
    <property type="nucleotide sequence ID" value="NZ_LVVY01000097.1"/>
</dbReference>
<dbReference type="EMBL" id="LVVY01000097">
    <property type="protein sequence ID" value="OAM76178.1"/>
    <property type="molecule type" value="Genomic_DNA"/>
</dbReference>
<dbReference type="Proteomes" id="UP000078389">
    <property type="component" value="Unassembled WGS sequence"/>
</dbReference>
<protein>
    <submittedName>
        <fullName evidence="1">Uncharacterized protein</fullName>
    </submittedName>
</protein>
<keyword evidence="2" id="KW-1185">Reference proteome</keyword>